<evidence type="ECO:0000256" key="3">
    <source>
        <dbReference type="ARBA" id="ARBA00022448"/>
    </source>
</evidence>
<evidence type="ECO:0000256" key="13">
    <source>
        <dbReference type="SAM" id="Phobius"/>
    </source>
</evidence>
<gene>
    <name evidence="15" type="ORF">N7U68_18320</name>
</gene>
<feature type="transmembrane region" description="Helical" evidence="13">
    <location>
        <begin position="155"/>
        <end position="177"/>
    </location>
</feature>
<keyword evidence="7" id="KW-0479">Metal-binding</keyword>
<keyword evidence="8" id="KW-0249">Electron transport</keyword>
<comment type="subcellular location">
    <subcellularLocation>
        <location evidence="2">Cell membrane</location>
        <topology evidence="2">Multi-pass membrane protein</topology>
    </subcellularLocation>
</comment>
<keyword evidence="6 13" id="KW-0812">Transmembrane</keyword>
<evidence type="ECO:0000256" key="11">
    <source>
        <dbReference type="ARBA" id="ARBA00023136"/>
    </source>
</evidence>
<dbReference type="Gene3D" id="2.40.128.110">
    <property type="entry name" value="Lipid/polyisoprenoid-binding, YceI-like"/>
    <property type="match status" value="1"/>
</dbReference>
<dbReference type="InterPro" id="IPR036761">
    <property type="entry name" value="TTHA0802/YceI-like_sf"/>
</dbReference>
<feature type="transmembrane region" description="Helical" evidence="13">
    <location>
        <begin position="56"/>
        <end position="81"/>
    </location>
</feature>
<proteinExistence type="inferred from homology"/>
<evidence type="ECO:0000256" key="6">
    <source>
        <dbReference type="ARBA" id="ARBA00022692"/>
    </source>
</evidence>
<dbReference type="InterPro" id="IPR011577">
    <property type="entry name" value="Cyt_b561_bac/Ni-Hgenase"/>
</dbReference>
<dbReference type="InterPro" id="IPR052168">
    <property type="entry name" value="Cytochrome_b561_oxidase"/>
</dbReference>
<evidence type="ECO:0000259" key="14">
    <source>
        <dbReference type="SMART" id="SM00867"/>
    </source>
</evidence>
<dbReference type="Pfam" id="PF01292">
    <property type="entry name" value="Ni_hydr_CYTB"/>
    <property type="match status" value="1"/>
</dbReference>
<evidence type="ECO:0000256" key="1">
    <source>
        <dbReference type="ARBA" id="ARBA00001970"/>
    </source>
</evidence>
<dbReference type="PANTHER" id="PTHR30529">
    <property type="entry name" value="CYTOCHROME B561"/>
    <property type="match status" value="1"/>
</dbReference>
<keyword evidence="10" id="KW-0408">Iron</keyword>
<evidence type="ECO:0000256" key="9">
    <source>
        <dbReference type="ARBA" id="ARBA00022989"/>
    </source>
</evidence>
<accession>A0ABY6DA44</accession>
<dbReference type="Pfam" id="PF04264">
    <property type="entry name" value="YceI"/>
    <property type="match status" value="1"/>
</dbReference>
<keyword evidence="11 13" id="KW-0472">Membrane</keyword>
<name>A0ABY6DA44_9RHOB</name>
<keyword evidence="9 13" id="KW-1133">Transmembrane helix</keyword>
<feature type="domain" description="Lipid/polyisoprenoid-binding YceI-like" evidence="14">
    <location>
        <begin position="249"/>
        <end position="405"/>
    </location>
</feature>
<dbReference type="EMBL" id="CP106738">
    <property type="protein sequence ID" value="UXX83006.1"/>
    <property type="molecule type" value="Genomic_DNA"/>
</dbReference>
<evidence type="ECO:0000256" key="4">
    <source>
        <dbReference type="ARBA" id="ARBA00022475"/>
    </source>
</evidence>
<evidence type="ECO:0000256" key="12">
    <source>
        <dbReference type="ARBA" id="ARBA00037975"/>
    </source>
</evidence>
<dbReference type="SUPFAM" id="SSF81342">
    <property type="entry name" value="Transmembrane di-heme cytochromes"/>
    <property type="match status" value="1"/>
</dbReference>
<comment type="similarity">
    <text evidence="12">Belongs to the cytochrome b561 family.</text>
</comment>
<evidence type="ECO:0000256" key="2">
    <source>
        <dbReference type="ARBA" id="ARBA00004651"/>
    </source>
</evidence>
<comment type="cofactor">
    <cofactor evidence="1">
        <name>heme b</name>
        <dbReference type="ChEBI" id="CHEBI:60344"/>
    </cofactor>
</comment>
<keyword evidence="4" id="KW-1003">Cell membrane</keyword>
<sequence>MTLSNTSDTYGAVTKIFHWLTVLLILSLFALGLLASNLAGQIRSAEGGASQTLLDWTALLFSLHKTLGVALFFTAFARILWALTQTKPGLLNGDHWAESRAAETVHWLLYGSLVAVPLAGWVSHAAASGFAPIWWPFGQSLPYVPKSEYVSEIAATLHYILQWVLAGAIGLHVAGALKHHIIDKDATLRRMLPGHTPAQPTAMQPGHALPLVAALIVWAAAIGGAAGLGWFAHAAPETQTAALEQAQGEWQVTDGTLTIEIVQMGSQINGQFADWTADITYDGSDEPGTRGSVEVTVSIPSLTLGSVTEQAMGADFLDAANHPTATFTAALKRDAEAGLVADGTLRIRDQTMPLRIPFDLQIDDATAVAQGSAGVDRRDYNIGQSMSDEDSLGFGVEIRFDLTAIRGD</sequence>
<feature type="transmembrane region" description="Helical" evidence="13">
    <location>
        <begin position="16"/>
        <end position="36"/>
    </location>
</feature>
<dbReference type="SMART" id="SM00867">
    <property type="entry name" value="YceI"/>
    <property type="match status" value="1"/>
</dbReference>
<dbReference type="InterPro" id="IPR007372">
    <property type="entry name" value="Lipid/polyisoprenoid-bd_YceI"/>
</dbReference>
<organism evidence="15 16">
    <name type="scientific">Roseovarius pelagicus</name>
    <dbReference type="NCBI Taxonomy" id="2980108"/>
    <lineage>
        <taxon>Bacteria</taxon>
        <taxon>Pseudomonadati</taxon>
        <taxon>Pseudomonadota</taxon>
        <taxon>Alphaproteobacteria</taxon>
        <taxon>Rhodobacterales</taxon>
        <taxon>Roseobacteraceae</taxon>
        <taxon>Roseovarius</taxon>
    </lineage>
</organism>
<dbReference type="PANTHER" id="PTHR30529:SF7">
    <property type="entry name" value="CYTOCHROME B561 BACTERIAL_NI-HYDROGENASE DOMAIN-CONTAINING PROTEIN"/>
    <property type="match status" value="1"/>
</dbReference>
<evidence type="ECO:0000256" key="8">
    <source>
        <dbReference type="ARBA" id="ARBA00022982"/>
    </source>
</evidence>
<dbReference type="SUPFAM" id="SSF101874">
    <property type="entry name" value="YceI-like"/>
    <property type="match status" value="1"/>
</dbReference>
<keyword evidence="5" id="KW-0349">Heme</keyword>
<evidence type="ECO:0000256" key="7">
    <source>
        <dbReference type="ARBA" id="ARBA00022723"/>
    </source>
</evidence>
<dbReference type="Gene3D" id="1.20.950.20">
    <property type="entry name" value="Transmembrane di-heme cytochromes, Chain C"/>
    <property type="match status" value="1"/>
</dbReference>
<dbReference type="InterPro" id="IPR016174">
    <property type="entry name" value="Di-haem_cyt_TM"/>
</dbReference>
<evidence type="ECO:0000256" key="10">
    <source>
        <dbReference type="ARBA" id="ARBA00023004"/>
    </source>
</evidence>
<feature type="transmembrane region" description="Helical" evidence="13">
    <location>
        <begin position="107"/>
        <end position="135"/>
    </location>
</feature>
<dbReference type="RefSeq" id="WP_263047739.1">
    <property type="nucleotide sequence ID" value="NZ_CP106738.1"/>
</dbReference>
<evidence type="ECO:0000256" key="5">
    <source>
        <dbReference type="ARBA" id="ARBA00022617"/>
    </source>
</evidence>
<keyword evidence="16" id="KW-1185">Reference proteome</keyword>
<evidence type="ECO:0000313" key="15">
    <source>
        <dbReference type="EMBL" id="UXX83006.1"/>
    </source>
</evidence>
<keyword evidence="3" id="KW-0813">Transport</keyword>
<feature type="transmembrane region" description="Helical" evidence="13">
    <location>
        <begin position="208"/>
        <end position="232"/>
    </location>
</feature>
<reference evidence="15" key="1">
    <citation type="submission" date="2022-10" db="EMBL/GenBank/DDBJ databases">
        <title>Roseovarius pelagicus sp. nov., isolated from Arctic seawater.</title>
        <authorList>
            <person name="Hong Y.W."/>
            <person name="Hwang C.Y."/>
        </authorList>
    </citation>
    <scope>NUCLEOTIDE SEQUENCE</scope>
    <source>
        <strain evidence="15">HL-MP18</strain>
    </source>
</reference>
<protein>
    <submittedName>
        <fullName evidence="15">Cytochrome b/b6 domain-containing protein</fullName>
    </submittedName>
</protein>
<evidence type="ECO:0000313" key="16">
    <source>
        <dbReference type="Proteomes" id="UP001064087"/>
    </source>
</evidence>
<dbReference type="Proteomes" id="UP001064087">
    <property type="component" value="Chromosome"/>
</dbReference>